<keyword evidence="3" id="KW-0732">Signal</keyword>
<dbReference type="Proteomes" id="UP001213646">
    <property type="component" value="Unassembled WGS sequence"/>
</dbReference>
<feature type="domain" description="Right handed beta helix" evidence="7">
    <location>
        <begin position="417"/>
        <end position="543"/>
    </location>
</feature>
<dbReference type="SUPFAM" id="SSF51126">
    <property type="entry name" value="Pectin lyase-like"/>
    <property type="match status" value="1"/>
</dbReference>
<protein>
    <submittedName>
        <fullName evidence="10">Right-handed parallel beta-helix repeat-containing protein</fullName>
    </submittedName>
</protein>
<name>A0AAW6I3A4_9BACT</name>
<dbReference type="InterPro" id="IPR006626">
    <property type="entry name" value="PbH1"/>
</dbReference>
<comment type="catalytic activity">
    <reaction evidence="2">
        <text>Hydrolysis of terminal, non-reducing branched (1-&gt;3)-alpha-D-galactosidic residues, producing free D-galactose.</text>
        <dbReference type="EC" id="3.2.1.n1"/>
    </reaction>
</comment>
<dbReference type="AlphaFoldDB" id="A0AAW6I3A4"/>
<evidence type="ECO:0000256" key="6">
    <source>
        <dbReference type="ARBA" id="ARBA00023295"/>
    </source>
</evidence>
<dbReference type="Gene3D" id="2.160.20.10">
    <property type="entry name" value="Single-stranded right-handed beta-helix, Pectin lyase-like"/>
    <property type="match status" value="2"/>
</dbReference>
<dbReference type="InterPro" id="IPR039448">
    <property type="entry name" value="Beta_helix"/>
</dbReference>
<dbReference type="SMART" id="SM00710">
    <property type="entry name" value="PbH1"/>
    <property type="match status" value="6"/>
</dbReference>
<evidence type="ECO:0000256" key="3">
    <source>
        <dbReference type="ARBA" id="ARBA00022729"/>
    </source>
</evidence>
<feature type="domain" description="GLAA-B beta-barrel" evidence="8">
    <location>
        <begin position="139"/>
        <end position="224"/>
    </location>
</feature>
<dbReference type="RefSeq" id="WP_195486142.1">
    <property type="nucleotide sequence ID" value="NZ_CAKWDQ010000146.1"/>
</dbReference>
<evidence type="ECO:0000313" key="10">
    <source>
        <dbReference type="EMBL" id="MDC7149366.1"/>
    </source>
</evidence>
<evidence type="ECO:0000256" key="4">
    <source>
        <dbReference type="ARBA" id="ARBA00022737"/>
    </source>
</evidence>
<keyword evidence="4" id="KW-0677">Repeat</keyword>
<evidence type="ECO:0000256" key="2">
    <source>
        <dbReference type="ARBA" id="ARBA00001271"/>
    </source>
</evidence>
<organism evidence="10 11">
    <name type="scientific">Parabacteroides johnsonii</name>
    <dbReference type="NCBI Taxonomy" id="387661"/>
    <lineage>
        <taxon>Bacteria</taxon>
        <taxon>Pseudomonadati</taxon>
        <taxon>Bacteroidota</taxon>
        <taxon>Bacteroidia</taxon>
        <taxon>Bacteroidales</taxon>
        <taxon>Tannerellaceae</taxon>
        <taxon>Parabacteroides</taxon>
    </lineage>
</organism>
<dbReference type="GO" id="GO:0004557">
    <property type="term" value="F:alpha-galactosidase activity"/>
    <property type="evidence" value="ECO:0007669"/>
    <property type="project" value="UniProtKB-EC"/>
</dbReference>
<keyword evidence="6" id="KW-0326">Glycosidase</keyword>
<evidence type="ECO:0000256" key="5">
    <source>
        <dbReference type="ARBA" id="ARBA00022801"/>
    </source>
</evidence>
<dbReference type="InterPro" id="IPR011050">
    <property type="entry name" value="Pectin_lyase_fold/virulence"/>
</dbReference>
<comment type="catalytic activity">
    <reaction evidence="1">
        <text>Hydrolysis of terminal, non-reducing alpha-D-galactose residues in alpha-D-galactosides, including galactose oligosaccharides, galactomannans and galactolipids.</text>
        <dbReference type="EC" id="3.2.1.22"/>
    </reaction>
</comment>
<sequence length="569" mass="65297">MRFLSILFFCFFVINTNAAKVVYLQKYLDADTLSYIDAVPAIRKAIKDCVRFHANELLLPEGTLNLKPDYAFEKYEYISNNDPSMKRIAFCLENLKDFTIRGNNTKLLFSGFMSAFSLSNCSDIKIEGISIDYVHPFVSEGKIVDAGTGWYELKFPDSCRVDLLDGSLCIRDEYGITYPFSSLLEFDTERREVAYHAHDYWIYGRTYPAVKTQDGNYRLYRKDFGEARIGNTMVLGATARLNPAFTLWECENINLMNVDIYHCGGMGVIAQSSRNIELNWVNVMPPSDSGRIISASADATHFVNCKGYIRLLNCIFRNQKDDATNIHGWYMAIERVLSPEKLLLRWHNSGQFGIRFIKKGMMLEFVDNTNLETYARLQVKSVTYLNAEYAEVTFNQKVPEQVSVNHVVAEDDEYPDVLIKGCYIGNNRARGLLIGSRNRVIIEDCTFHTPGAAILFEGDGNYWYEQSGVRNVIIRNNLFDNCMYGSFTWGNACIAVGSGIPQKKNSRYHRNIVVENNTFETFDSRIVNLYCVDGFIFRNNKIVMSDKYKTYGDSDKRYVTEYCDNVRFE</sequence>
<evidence type="ECO:0000259" key="9">
    <source>
        <dbReference type="Pfam" id="PF23764"/>
    </source>
</evidence>
<gene>
    <name evidence="10" type="ORF">PQG89_07980</name>
</gene>
<accession>A0AAW6I3A4</accession>
<keyword evidence="5" id="KW-0378">Hydrolase</keyword>
<reference evidence="10" key="1">
    <citation type="submission" date="2023-01" db="EMBL/GenBank/DDBJ databases">
        <title>Exploring GABA producing Bacteroides strains toward improving mental health.</title>
        <authorList>
            <person name="Yousuf B."/>
            <person name="Bouhlel N.E."/>
            <person name="Mottawea W."/>
            <person name="Hammami R."/>
        </authorList>
    </citation>
    <scope>NUCLEOTIDE SEQUENCE</scope>
    <source>
        <strain evidence="10">UO.H1047</strain>
    </source>
</reference>
<dbReference type="InterPro" id="IPR057275">
    <property type="entry name" value="Beta-barrel_GLAA-B_I"/>
</dbReference>
<evidence type="ECO:0000259" key="8">
    <source>
        <dbReference type="Pfam" id="PF23763"/>
    </source>
</evidence>
<comment type="caution">
    <text evidence="10">The sequence shown here is derived from an EMBL/GenBank/DDBJ whole genome shotgun (WGS) entry which is preliminary data.</text>
</comment>
<dbReference type="Pfam" id="PF23764">
    <property type="entry name" value="Beta-barrel_GLAA-B_II"/>
    <property type="match status" value="1"/>
</dbReference>
<dbReference type="Pfam" id="PF13229">
    <property type="entry name" value="Beta_helix"/>
    <property type="match status" value="1"/>
</dbReference>
<evidence type="ECO:0000256" key="1">
    <source>
        <dbReference type="ARBA" id="ARBA00001255"/>
    </source>
</evidence>
<proteinExistence type="predicted"/>
<dbReference type="InterPro" id="IPR056441">
    <property type="entry name" value="Beta-barrel_GLAA-B_II"/>
</dbReference>
<feature type="domain" description="GLAA-B beta-barrel" evidence="9">
    <location>
        <begin position="342"/>
        <end position="408"/>
    </location>
</feature>
<dbReference type="Pfam" id="PF23763">
    <property type="entry name" value="Beta-barrel_GLAA-B_I"/>
    <property type="match status" value="1"/>
</dbReference>
<evidence type="ECO:0000259" key="7">
    <source>
        <dbReference type="Pfam" id="PF13229"/>
    </source>
</evidence>
<dbReference type="InterPro" id="IPR012334">
    <property type="entry name" value="Pectin_lyas_fold"/>
</dbReference>
<evidence type="ECO:0000313" key="11">
    <source>
        <dbReference type="Proteomes" id="UP001213646"/>
    </source>
</evidence>
<dbReference type="EMBL" id="JAQPYX010000071">
    <property type="protein sequence ID" value="MDC7149366.1"/>
    <property type="molecule type" value="Genomic_DNA"/>
</dbReference>